<proteinExistence type="predicted"/>
<organism evidence="1 2">
    <name type="scientific">Bodo saltans</name>
    <name type="common">Flagellated protozoan</name>
    <dbReference type="NCBI Taxonomy" id="75058"/>
    <lineage>
        <taxon>Eukaryota</taxon>
        <taxon>Discoba</taxon>
        <taxon>Euglenozoa</taxon>
        <taxon>Kinetoplastea</taxon>
        <taxon>Metakinetoplastina</taxon>
        <taxon>Eubodonida</taxon>
        <taxon>Bodonidae</taxon>
        <taxon>Bodo</taxon>
    </lineage>
</organism>
<evidence type="ECO:0000313" key="2">
    <source>
        <dbReference type="Proteomes" id="UP000051952"/>
    </source>
</evidence>
<name>A0A0S4KKG7_BODSA</name>
<dbReference type="VEuPathDB" id="TriTrypDB:BSAL_18455"/>
<accession>A0A0S4KKG7</accession>
<sequence length="107" mass="11785">MESIESLEVMQANALICTALFRHVANCPPHGAYARLAAITFSTLAEQEYRVLVSPTVVLAFIHAHWAVDHMRGYAPLYVASDITSVDVEKLLTTTEKPNGDARSTNR</sequence>
<dbReference type="EMBL" id="CYKH01001690">
    <property type="protein sequence ID" value="CUI14893.1"/>
    <property type="molecule type" value="Genomic_DNA"/>
</dbReference>
<protein>
    <submittedName>
        <fullName evidence="1">Uncharacterized protein</fullName>
    </submittedName>
</protein>
<dbReference type="Proteomes" id="UP000051952">
    <property type="component" value="Unassembled WGS sequence"/>
</dbReference>
<keyword evidence="2" id="KW-1185">Reference proteome</keyword>
<dbReference type="AlphaFoldDB" id="A0A0S4KKG7"/>
<dbReference type="OMA" id="ADVCSAY"/>
<gene>
    <name evidence="1" type="ORF">BSAL_18455</name>
</gene>
<evidence type="ECO:0000313" key="1">
    <source>
        <dbReference type="EMBL" id="CUI14893.1"/>
    </source>
</evidence>
<reference evidence="2" key="1">
    <citation type="submission" date="2015-09" db="EMBL/GenBank/DDBJ databases">
        <authorList>
            <consortium name="Pathogen Informatics"/>
        </authorList>
    </citation>
    <scope>NUCLEOTIDE SEQUENCE [LARGE SCALE GENOMIC DNA]</scope>
    <source>
        <strain evidence="2">Lake Konstanz</strain>
    </source>
</reference>